<evidence type="ECO:0000256" key="2">
    <source>
        <dbReference type="ARBA" id="ARBA00022692"/>
    </source>
</evidence>
<keyword evidence="3 5" id="KW-1133">Transmembrane helix</keyword>
<feature type="transmembrane region" description="Helical" evidence="5">
    <location>
        <begin position="96"/>
        <end position="116"/>
    </location>
</feature>
<keyword evidence="4 5" id="KW-0472">Membrane</keyword>
<keyword evidence="7" id="KW-1185">Reference proteome</keyword>
<proteinExistence type="predicted"/>
<dbReference type="PANTHER" id="PTHR37955">
    <property type="entry name" value="TELLURITE RESISTANCE PROTEIN TEHA"/>
    <property type="match status" value="1"/>
</dbReference>
<dbReference type="STRING" id="1577791.Mpt1_c05200"/>
<dbReference type="GeneID" id="24818189"/>
<dbReference type="OrthoDB" id="82148at2157"/>
<feature type="transmembrane region" description="Helical" evidence="5">
    <location>
        <begin position="216"/>
        <end position="236"/>
    </location>
</feature>
<evidence type="ECO:0000256" key="4">
    <source>
        <dbReference type="ARBA" id="ARBA00023136"/>
    </source>
</evidence>
<dbReference type="CDD" id="cd09325">
    <property type="entry name" value="TDT_C4-dicarb_trans"/>
    <property type="match status" value="1"/>
</dbReference>
<protein>
    <submittedName>
        <fullName evidence="6">Potassium-tellurite ethidium and proflavin transporter</fullName>
    </submittedName>
</protein>
<dbReference type="GO" id="GO:0005886">
    <property type="term" value="C:plasma membrane"/>
    <property type="evidence" value="ECO:0007669"/>
    <property type="project" value="TreeGrafter"/>
</dbReference>
<evidence type="ECO:0000256" key="1">
    <source>
        <dbReference type="ARBA" id="ARBA00004141"/>
    </source>
</evidence>
<feature type="transmembrane region" description="Helical" evidence="5">
    <location>
        <begin position="248"/>
        <end position="266"/>
    </location>
</feature>
<name>A0A0A7LFX9_9ARCH</name>
<dbReference type="AlphaFoldDB" id="A0A0A7LFX9"/>
<dbReference type="EMBL" id="CP010070">
    <property type="protein sequence ID" value="AIZ56411.1"/>
    <property type="molecule type" value="Genomic_DNA"/>
</dbReference>
<sequence>MNARQFISKVPVPICGLALALASLDIFLSQRYDLYSYSILAALSAIIMALFTIRIVVDWRGIIKDIENPAAFAVLPTYTMTLMLLSTYIKNFAFDVALAVWLGAIIMSFVFMFFFVKKFMLKFNMMTVFPSWVIVFVGYVVASVTSPTFGMQDLGKILFWCGLIGYLIILPLAAYRTLKVRKIPEPLTPQIAIFAAPANLCIVGGLSAFGGSPPEFVLILLIILSVVSYIAVMAYMPKMLNSKFYPSYAALTFPLVISAVSFYRFGEYYGLSSVEIFVILREITVAAAILMVVYVFIRYVIYLYRTAKGPGTTA</sequence>
<dbReference type="Proteomes" id="UP000030787">
    <property type="component" value="Chromosome"/>
</dbReference>
<feature type="transmembrane region" description="Helical" evidence="5">
    <location>
        <begin position="278"/>
        <end position="301"/>
    </location>
</feature>
<feature type="transmembrane region" description="Helical" evidence="5">
    <location>
        <begin position="123"/>
        <end position="145"/>
    </location>
</feature>
<gene>
    <name evidence="6" type="ORF">Mpt1_c05200</name>
</gene>
<dbReference type="InterPro" id="IPR004695">
    <property type="entry name" value="SLAC1/Mae1/Ssu1/TehA"/>
</dbReference>
<feature type="transmembrane region" description="Helical" evidence="5">
    <location>
        <begin position="157"/>
        <end position="175"/>
    </location>
</feature>
<feature type="transmembrane region" description="Helical" evidence="5">
    <location>
        <begin position="187"/>
        <end position="210"/>
    </location>
</feature>
<dbReference type="Pfam" id="PF03595">
    <property type="entry name" value="SLAC1"/>
    <property type="match status" value="1"/>
</dbReference>
<evidence type="ECO:0000256" key="3">
    <source>
        <dbReference type="ARBA" id="ARBA00022989"/>
    </source>
</evidence>
<reference evidence="6 7" key="1">
    <citation type="journal article" date="2014" name="Appl. Environ. Microbiol.">
        <title>Comparative Genome Analysis of 'Candidatus Methanoplasma termitum' Indicates a New Mode of Energy Metabolism in the Seventh Order of Methanogens.</title>
        <authorList>
            <person name="Lang K."/>
            <person name="Schuldes J."/>
            <person name="Klingl A."/>
            <person name="Poehlein A."/>
            <person name="Daniel R."/>
            <person name="Brune A."/>
        </authorList>
    </citation>
    <scope>NUCLEOTIDE SEQUENCE [LARGE SCALE GENOMIC DNA]</scope>
    <source>
        <strain evidence="7">Mpt1</strain>
    </source>
</reference>
<feature type="transmembrane region" description="Helical" evidence="5">
    <location>
        <begin position="34"/>
        <end position="57"/>
    </location>
</feature>
<evidence type="ECO:0000313" key="7">
    <source>
        <dbReference type="Proteomes" id="UP000030787"/>
    </source>
</evidence>
<feature type="transmembrane region" description="Helical" evidence="5">
    <location>
        <begin position="12"/>
        <end position="28"/>
    </location>
</feature>
<evidence type="ECO:0000256" key="5">
    <source>
        <dbReference type="SAM" id="Phobius"/>
    </source>
</evidence>
<dbReference type="InterPro" id="IPR052951">
    <property type="entry name" value="Tellurite_res_ion_channel"/>
</dbReference>
<dbReference type="RefSeq" id="WP_052399251.1">
    <property type="nucleotide sequence ID" value="NZ_CP010070.1"/>
</dbReference>
<dbReference type="Gene3D" id="1.50.10.150">
    <property type="entry name" value="Voltage-dependent anion channel"/>
    <property type="match status" value="1"/>
</dbReference>
<accession>A0A0A7LFX9</accession>
<dbReference type="PANTHER" id="PTHR37955:SF1">
    <property type="entry name" value="DEP DOMAIN-CONTAINING PROTEIN"/>
    <property type="match status" value="1"/>
</dbReference>
<dbReference type="InterPro" id="IPR038665">
    <property type="entry name" value="Voltage-dep_anion_channel_sf"/>
</dbReference>
<organism evidence="6 7">
    <name type="scientific">Candidatus Methanoplasma termitum</name>
    <dbReference type="NCBI Taxonomy" id="1577791"/>
    <lineage>
        <taxon>Archaea</taxon>
        <taxon>Methanobacteriati</taxon>
        <taxon>Thermoplasmatota</taxon>
        <taxon>Thermoplasmata</taxon>
        <taxon>Methanomassiliicoccales</taxon>
        <taxon>Methanomassiliicoccaceae</taxon>
        <taxon>Candidatus Methanoplasma</taxon>
    </lineage>
</organism>
<dbReference type="KEGG" id="mear:Mpt1_c05200"/>
<comment type="subcellular location">
    <subcellularLocation>
        <location evidence="1">Membrane</location>
        <topology evidence="1">Multi-pass membrane protein</topology>
    </subcellularLocation>
</comment>
<evidence type="ECO:0000313" key="6">
    <source>
        <dbReference type="EMBL" id="AIZ56411.1"/>
    </source>
</evidence>
<dbReference type="HOGENOM" id="CLU_075737_1_0_2"/>
<keyword evidence="2 5" id="KW-0812">Transmembrane</keyword>
<dbReference type="GO" id="GO:0046583">
    <property type="term" value="F:monoatomic cation efflux transmembrane transporter activity"/>
    <property type="evidence" value="ECO:0007669"/>
    <property type="project" value="TreeGrafter"/>
</dbReference>
<feature type="transmembrane region" description="Helical" evidence="5">
    <location>
        <begin position="69"/>
        <end position="90"/>
    </location>
</feature>